<name>A0ABW6U3C4_9ACTN</name>
<dbReference type="PANTHER" id="PTHR34979:SF1">
    <property type="entry name" value="INNER MEMBRANE PROTEIN YGAZ"/>
    <property type="match status" value="1"/>
</dbReference>
<dbReference type="GO" id="GO:0016787">
    <property type="term" value="F:hydrolase activity"/>
    <property type="evidence" value="ECO:0007669"/>
    <property type="project" value="UniProtKB-KW"/>
</dbReference>
<feature type="transmembrane region" description="Helical" evidence="9">
    <location>
        <begin position="12"/>
        <end position="32"/>
    </location>
</feature>
<comment type="similarity">
    <text evidence="2">Belongs to the AzlC family.</text>
</comment>
<evidence type="ECO:0000256" key="7">
    <source>
        <dbReference type="ARBA" id="ARBA00023136"/>
    </source>
</evidence>
<evidence type="ECO:0000256" key="8">
    <source>
        <dbReference type="SAM" id="MobiDB-lite"/>
    </source>
</evidence>
<proteinExistence type="inferred from homology"/>
<keyword evidence="5 9" id="KW-0812">Transmembrane</keyword>
<evidence type="ECO:0000313" key="12">
    <source>
        <dbReference type="EMBL" id="MFF4219349.1"/>
    </source>
</evidence>
<dbReference type="Pfam" id="PF00561">
    <property type="entry name" value="Abhydrolase_1"/>
    <property type="match status" value="1"/>
</dbReference>
<feature type="transmembrane region" description="Helical" evidence="9">
    <location>
        <begin position="147"/>
        <end position="166"/>
    </location>
</feature>
<feature type="transmembrane region" description="Helical" evidence="9">
    <location>
        <begin position="121"/>
        <end position="141"/>
    </location>
</feature>
<sequence length="597" mass="64726">MTARSPISLDLALFPLGMAFGVLVVHAGLDWWWASTITAFVYAGSLEFLLVGLNAAATPLAQVALTTFLVNFRHVFYALSFPLHRVKGRAGKAYSTYTMTDEAYALTTGECAVSWSGRRMVWLQVLCQVYWVGGATLGALFGALVPAQLAGLDFALAALFVVLAVYAYRARRDIPTPVLALVCALVARFLLPGHVLLLNPGGPGAPGLQLPADPLLKLPAEAKRRYDLVGFDLRGAGQSSPASCGLTAEEQADQPYKAETFAKDVDRARTVAGKCRARAGDKLPHLTTRNSARDMDVIRAALGEKTISYLGISYGAYLGAVGMQLFPQRADRIVLDSATDPNRIYRGMFQDMAKAAEQAFTRWTAWAARRHTTYGLGDTPAKVRTTYWDLIARANRTPIQFEGQTLTGDGIRADNRTFFHVRKAAGRIAGLKKAAEGENPAPSGTPGQVQEPDDNYASTAWSFMCADTRTWSHDPEEYRREAIRDKARYPLYGDFAAAITPCAFWEQGSEPQTTIDNKVGALIAQNEWDSQTPLFGPQAMHRALHGSRMLTVAGGEGHGVLYAPDSSPCADKAATVYLTTGRLPAEHLTCQALAGQK</sequence>
<evidence type="ECO:0000259" key="10">
    <source>
        <dbReference type="Pfam" id="PF00561"/>
    </source>
</evidence>
<evidence type="ECO:0000256" key="4">
    <source>
        <dbReference type="ARBA" id="ARBA00022475"/>
    </source>
</evidence>
<evidence type="ECO:0000256" key="2">
    <source>
        <dbReference type="ARBA" id="ARBA00010735"/>
    </source>
</evidence>
<keyword evidence="13" id="KW-1185">Reference proteome</keyword>
<comment type="subcellular location">
    <subcellularLocation>
        <location evidence="1">Cell membrane</location>
        <topology evidence="1">Multi-pass membrane protein</topology>
    </subcellularLocation>
</comment>
<evidence type="ECO:0000256" key="6">
    <source>
        <dbReference type="ARBA" id="ARBA00022989"/>
    </source>
</evidence>
<protein>
    <submittedName>
        <fullName evidence="12">Alpha/beta fold hydrolase</fullName>
    </submittedName>
</protein>
<feature type="domain" description="Peptidase S33 tripeptidyl aminopeptidase-like C-terminal" evidence="11">
    <location>
        <begin position="490"/>
        <end position="590"/>
    </location>
</feature>
<dbReference type="InterPro" id="IPR013595">
    <property type="entry name" value="Pept_S33_TAP-like_C"/>
</dbReference>
<dbReference type="Proteomes" id="UP001602123">
    <property type="component" value="Unassembled WGS sequence"/>
</dbReference>
<feature type="transmembrane region" description="Helical" evidence="9">
    <location>
        <begin position="178"/>
        <end position="198"/>
    </location>
</feature>
<evidence type="ECO:0000256" key="9">
    <source>
        <dbReference type="SAM" id="Phobius"/>
    </source>
</evidence>
<evidence type="ECO:0000256" key="1">
    <source>
        <dbReference type="ARBA" id="ARBA00004651"/>
    </source>
</evidence>
<feature type="region of interest" description="Disordered" evidence="8">
    <location>
        <begin position="432"/>
        <end position="453"/>
    </location>
</feature>
<comment type="caution">
    <text evidence="12">The sequence shown here is derived from an EMBL/GenBank/DDBJ whole genome shotgun (WGS) entry which is preliminary data.</text>
</comment>
<dbReference type="InterPro" id="IPR029058">
    <property type="entry name" value="AB_hydrolase_fold"/>
</dbReference>
<dbReference type="InterPro" id="IPR011606">
    <property type="entry name" value="Brnchd-chn_aa_trnsp_permease"/>
</dbReference>
<dbReference type="Pfam" id="PF03591">
    <property type="entry name" value="AzlC"/>
    <property type="match status" value="1"/>
</dbReference>
<dbReference type="EMBL" id="JBIAUT010000010">
    <property type="protein sequence ID" value="MFF4219349.1"/>
    <property type="molecule type" value="Genomic_DNA"/>
</dbReference>
<organism evidence="12 13">
    <name type="scientific">Streptomyces nondiastaticus</name>
    <dbReference type="NCBI Taxonomy" id="3154512"/>
    <lineage>
        <taxon>Bacteria</taxon>
        <taxon>Bacillati</taxon>
        <taxon>Actinomycetota</taxon>
        <taxon>Actinomycetes</taxon>
        <taxon>Kitasatosporales</taxon>
        <taxon>Streptomycetaceae</taxon>
        <taxon>Streptomyces</taxon>
    </lineage>
</organism>
<keyword evidence="12" id="KW-0378">Hydrolase</keyword>
<accession>A0ABW6U3C4</accession>
<evidence type="ECO:0000313" key="13">
    <source>
        <dbReference type="Proteomes" id="UP001602123"/>
    </source>
</evidence>
<reference evidence="12 13" key="1">
    <citation type="submission" date="2024-10" db="EMBL/GenBank/DDBJ databases">
        <title>The Natural Products Discovery Center: Release of the First 8490 Sequenced Strains for Exploring Actinobacteria Biosynthetic Diversity.</title>
        <authorList>
            <person name="Kalkreuter E."/>
            <person name="Kautsar S.A."/>
            <person name="Yang D."/>
            <person name="Bader C.D."/>
            <person name="Teijaro C.N."/>
            <person name="Fluegel L."/>
            <person name="Davis C.M."/>
            <person name="Simpson J.R."/>
            <person name="Lauterbach L."/>
            <person name="Steele A.D."/>
            <person name="Gui C."/>
            <person name="Meng S."/>
            <person name="Li G."/>
            <person name="Viehrig K."/>
            <person name="Ye F."/>
            <person name="Su P."/>
            <person name="Kiefer A.F."/>
            <person name="Nichols A."/>
            <person name="Cepeda A.J."/>
            <person name="Yan W."/>
            <person name="Fan B."/>
            <person name="Jiang Y."/>
            <person name="Adhikari A."/>
            <person name="Zheng C.-J."/>
            <person name="Schuster L."/>
            <person name="Cowan T.M."/>
            <person name="Smanski M.J."/>
            <person name="Chevrette M.G."/>
            <person name="De Carvalho L.P.S."/>
            <person name="Shen B."/>
        </authorList>
    </citation>
    <scope>NUCLEOTIDE SEQUENCE [LARGE SCALE GENOMIC DNA]</scope>
    <source>
        <strain evidence="12 13">NPDC001650</strain>
    </source>
</reference>
<dbReference type="RefSeq" id="WP_388630761.1">
    <property type="nucleotide sequence ID" value="NZ_JBIAUT010000010.1"/>
</dbReference>
<keyword evidence="6 9" id="KW-1133">Transmembrane helix</keyword>
<evidence type="ECO:0000259" key="11">
    <source>
        <dbReference type="Pfam" id="PF08386"/>
    </source>
</evidence>
<dbReference type="SUPFAM" id="SSF53474">
    <property type="entry name" value="alpha/beta-Hydrolases"/>
    <property type="match status" value="1"/>
</dbReference>
<dbReference type="Gene3D" id="3.40.50.1820">
    <property type="entry name" value="alpha/beta hydrolase"/>
    <property type="match status" value="1"/>
</dbReference>
<dbReference type="Pfam" id="PF08386">
    <property type="entry name" value="Abhydrolase_4"/>
    <property type="match status" value="1"/>
</dbReference>
<evidence type="ECO:0000256" key="5">
    <source>
        <dbReference type="ARBA" id="ARBA00022692"/>
    </source>
</evidence>
<dbReference type="PANTHER" id="PTHR34979">
    <property type="entry name" value="INNER MEMBRANE PROTEIN YGAZ"/>
    <property type="match status" value="1"/>
</dbReference>
<dbReference type="InterPro" id="IPR000073">
    <property type="entry name" value="AB_hydrolase_1"/>
</dbReference>
<gene>
    <name evidence="12" type="ORF">ACFYZM_24135</name>
</gene>
<keyword evidence="7 9" id="KW-0472">Membrane</keyword>
<keyword evidence="3" id="KW-0813">Transport</keyword>
<feature type="domain" description="AB hydrolase-1" evidence="10">
    <location>
        <begin position="195"/>
        <end position="374"/>
    </location>
</feature>
<evidence type="ECO:0000256" key="3">
    <source>
        <dbReference type="ARBA" id="ARBA00022448"/>
    </source>
</evidence>
<keyword evidence="4" id="KW-1003">Cell membrane</keyword>